<dbReference type="AlphaFoldDB" id="A0A6J5F732"/>
<evidence type="ECO:0000313" key="2">
    <source>
        <dbReference type="EMBL" id="CAB3774609.1"/>
    </source>
</evidence>
<accession>A0A6J5F732</accession>
<sequence length="228" mass="23673">MSHCMNGTANIPPAPPMPPGVPPYEELYNTQMQQLNDAANIALSKNGMNSMNNSGSNWNKMNGSNSSNNVGNSNGSGSNGNLFSEPGGVIVNTNKAGVTSPLIREIQNNARQGILPTNAQASAAVAQQMAAMEAQIVNPNTPNDVKNAITTIIGHIDVMKDFGMSSLNDLAHLSNLTQQANNFLANGTSPEFTFPIYSDANVSATLTDLGNGTAANSNAAILAQNAKG</sequence>
<proteinExistence type="predicted"/>
<dbReference type="EMBL" id="CADIKH010000139">
    <property type="protein sequence ID" value="CAB3774609.1"/>
    <property type="molecule type" value="Genomic_DNA"/>
</dbReference>
<evidence type="ECO:0000313" key="3">
    <source>
        <dbReference type="Proteomes" id="UP000494363"/>
    </source>
</evidence>
<organism evidence="2 3">
    <name type="scientific">Paraburkholderia humisilvae</name>
    <dbReference type="NCBI Taxonomy" id="627669"/>
    <lineage>
        <taxon>Bacteria</taxon>
        <taxon>Pseudomonadati</taxon>
        <taxon>Pseudomonadota</taxon>
        <taxon>Betaproteobacteria</taxon>
        <taxon>Burkholderiales</taxon>
        <taxon>Burkholderiaceae</taxon>
        <taxon>Paraburkholderia</taxon>
    </lineage>
</organism>
<dbReference type="Proteomes" id="UP000494363">
    <property type="component" value="Unassembled WGS sequence"/>
</dbReference>
<gene>
    <name evidence="2" type="ORF">LMG29542_07987</name>
</gene>
<name>A0A6J5F732_9BURK</name>
<feature type="region of interest" description="Disordered" evidence="1">
    <location>
        <begin position="52"/>
        <end position="80"/>
    </location>
</feature>
<protein>
    <submittedName>
        <fullName evidence="2">Uncharacterized protein</fullName>
    </submittedName>
</protein>
<evidence type="ECO:0000256" key="1">
    <source>
        <dbReference type="SAM" id="MobiDB-lite"/>
    </source>
</evidence>
<reference evidence="2 3" key="1">
    <citation type="submission" date="2020-04" db="EMBL/GenBank/DDBJ databases">
        <authorList>
            <person name="De Canck E."/>
        </authorList>
    </citation>
    <scope>NUCLEOTIDE SEQUENCE [LARGE SCALE GENOMIC DNA]</scope>
    <source>
        <strain evidence="2 3">LMG 29542</strain>
    </source>
</reference>
<keyword evidence="3" id="KW-1185">Reference proteome</keyword>